<evidence type="ECO:0000313" key="2">
    <source>
        <dbReference type="Proteomes" id="UP000215914"/>
    </source>
</evidence>
<dbReference type="AlphaFoldDB" id="A0A251U168"/>
<sequence length="52" mass="5716">MLAVAVSVSQRSNVGRFKKRDKARIPRSGAIHTHKVRSLLQPQSGLLNMAGF</sequence>
<proteinExistence type="predicted"/>
<protein>
    <submittedName>
        <fullName evidence="1">Uncharacterized protein</fullName>
    </submittedName>
</protein>
<organism evidence="1 2">
    <name type="scientific">Helianthus annuus</name>
    <name type="common">Common sunflower</name>
    <dbReference type="NCBI Taxonomy" id="4232"/>
    <lineage>
        <taxon>Eukaryota</taxon>
        <taxon>Viridiplantae</taxon>
        <taxon>Streptophyta</taxon>
        <taxon>Embryophyta</taxon>
        <taxon>Tracheophyta</taxon>
        <taxon>Spermatophyta</taxon>
        <taxon>Magnoliopsida</taxon>
        <taxon>eudicotyledons</taxon>
        <taxon>Gunneridae</taxon>
        <taxon>Pentapetalae</taxon>
        <taxon>asterids</taxon>
        <taxon>campanulids</taxon>
        <taxon>Asterales</taxon>
        <taxon>Asteraceae</taxon>
        <taxon>Asteroideae</taxon>
        <taxon>Heliantheae alliance</taxon>
        <taxon>Heliantheae</taxon>
        <taxon>Helianthus</taxon>
    </lineage>
</organism>
<keyword evidence="2" id="KW-1185">Reference proteome</keyword>
<gene>
    <name evidence="1" type="ORF">HannXRQ_Chr09g0274631</name>
</gene>
<dbReference type="InParanoid" id="A0A251U168"/>
<dbReference type="Proteomes" id="UP000215914">
    <property type="component" value="Chromosome 9"/>
</dbReference>
<reference evidence="2" key="1">
    <citation type="journal article" date="2017" name="Nature">
        <title>The sunflower genome provides insights into oil metabolism, flowering and Asterid evolution.</title>
        <authorList>
            <person name="Badouin H."/>
            <person name="Gouzy J."/>
            <person name="Grassa C.J."/>
            <person name="Murat F."/>
            <person name="Staton S.E."/>
            <person name="Cottret L."/>
            <person name="Lelandais-Briere C."/>
            <person name="Owens G.L."/>
            <person name="Carrere S."/>
            <person name="Mayjonade B."/>
            <person name="Legrand L."/>
            <person name="Gill N."/>
            <person name="Kane N.C."/>
            <person name="Bowers J.E."/>
            <person name="Hubner S."/>
            <person name="Bellec A."/>
            <person name="Berard A."/>
            <person name="Berges H."/>
            <person name="Blanchet N."/>
            <person name="Boniface M.C."/>
            <person name="Brunel D."/>
            <person name="Catrice O."/>
            <person name="Chaidir N."/>
            <person name="Claudel C."/>
            <person name="Donnadieu C."/>
            <person name="Faraut T."/>
            <person name="Fievet G."/>
            <person name="Helmstetter N."/>
            <person name="King M."/>
            <person name="Knapp S.J."/>
            <person name="Lai Z."/>
            <person name="Le Paslier M.C."/>
            <person name="Lippi Y."/>
            <person name="Lorenzon L."/>
            <person name="Mandel J.R."/>
            <person name="Marage G."/>
            <person name="Marchand G."/>
            <person name="Marquand E."/>
            <person name="Bret-Mestries E."/>
            <person name="Morien E."/>
            <person name="Nambeesan S."/>
            <person name="Nguyen T."/>
            <person name="Pegot-Espagnet P."/>
            <person name="Pouilly N."/>
            <person name="Raftis F."/>
            <person name="Sallet E."/>
            <person name="Schiex T."/>
            <person name="Thomas J."/>
            <person name="Vandecasteele C."/>
            <person name="Vares D."/>
            <person name="Vear F."/>
            <person name="Vautrin S."/>
            <person name="Crespi M."/>
            <person name="Mangin B."/>
            <person name="Burke J.M."/>
            <person name="Salse J."/>
            <person name="Munos S."/>
            <person name="Vincourt P."/>
            <person name="Rieseberg L.H."/>
            <person name="Langlade N.B."/>
        </authorList>
    </citation>
    <scope>NUCLEOTIDE SEQUENCE [LARGE SCALE GENOMIC DNA]</scope>
    <source>
        <strain evidence="2">cv. SF193</strain>
    </source>
</reference>
<dbReference type="EMBL" id="CM007898">
    <property type="protein sequence ID" value="OTG16733.1"/>
    <property type="molecule type" value="Genomic_DNA"/>
</dbReference>
<evidence type="ECO:0000313" key="1">
    <source>
        <dbReference type="EMBL" id="OTG16733.1"/>
    </source>
</evidence>
<accession>A0A251U168</accession>
<name>A0A251U168_HELAN</name>